<dbReference type="Pfam" id="PF00756">
    <property type="entry name" value="Esterase"/>
    <property type="match status" value="1"/>
</dbReference>
<dbReference type="RefSeq" id="WP_208134335.1">
    <property type="nucleotide sequence ID" value="NZ_JADZGQ010000018.1"/>
</dbReference>
<dbReference type="EMBL" id="KY451957">
    <property type="protein sequence ID" value="AQV12032.1"/>
    <property type="molecule type" value="Genomic_DNA"/>
</dbReference>
<evidence type="ECO:0000256" key="1">
    <source>
        <dbReference type="ARBA" id="ARBA00005622"/>
    </source>
</evidence>
<comment type="similarity">
    <text evidence="1">Belongs to the esterase D family.</text>
</comment>
<protein>
    <submittedName>
        <fullName evidence="4">Putative periplasmic siderophore cleavage esterase IroE family</fullName>
    </submittedName>
</protein>
<name>A0A1S6Q8M1_9GAMM</name>
<feature type="signal peptide" evidence="3">
    <location>
        <begin position="1"/>
        <end position="23"/>
    </location>
</feature>
<dbReference type="PANTHER" id="PTHR40841">
    <property type="entry name" value="SIDEROPHORE TRIACETYLFUSARININE C ESTERASE"/>
    <property type="match status" value="1"/>
</dbReference>
<evidence type="ECO:0000313" key="4">
    <source>
        <dbReference type="EMBL" id="AQV12032.1"/>
    </source>
</evidence>
<evidence type="ECO:0000256" key="3">
    <source>
        <dbReference type="SAM" id="SignalP"/>
    </source>
</evidence>
<proteinExistence type="inferred from homology"/>
<dbReference type="PROSITE" id="PS51257">
    <property type="entry name" value="PROKAR_LIPOPROTEIN"/>
    <property type="match status" value="1"/>
</dbReference>
<evidence type="ECO:0000256" key="2">
    <source>
        <dbReference type="ARBA" id="ARBA00022801"/>
    </source>
</evidence>
<keyword evidence="2" id="KW-0378">Hydrolase</keyword>
<reference evidence="4" key="1">
    <citation type="journal article" date="2017" name="Cell Chem. Biol.">
        <title>One Enzyme, Three Metabolites: Shewanella algae Controls Siderophore Production via the Cellular Substrate Pool.</title>
        <authorList>
            <person name="Ruetschlin S."/>
            <person name="Gunesch S."/>
            <person name="Boettcher T."/>
        </authorList>
    </citation>
    <scope>NUCLEOTIDE SEQUENCE</scope>
    <source>
        <strain evidence="4">B516</strain>
    </source>
</reference>
<gene>
    <name evidence="4" type="primary">avtH</name>
</gene>
<dbReference type="InterPro" id="IPR029058">
    <property type="entry name" value="AB_hydrolase_fold"/>
</dbReference>
<keyword evidence="3" id="KW-0732">Signal</keyword>
<dbReference type="PANTHER" id="PTHR40841:SF2">
    <property type="entry name" value="SIDEROPHORE-DEGRADING ESTERASE (EUROFUNG)"/>
    <property type="match status" value="1"/>
</dbReference>
<dbReference type="InterPro" id="IPR000801">
    <property type="entry name" value="Esterase-like"/>
</dbReference>
<feature type="chain" id="PRO_5012006434" evidence="3">
    <location>
        <begin position="24"/>
        <end position="356"/>
    </location>
</feature>
<dbReference type="Gene3D" id="3.40.50.1820">
    <property type="entry name" value="alpha/beta hydrolase"/>
    <property type="match status" value="1"/>
</dbReference>
<dbReference type="GO" id="GO:0016788">
    <property type="term" value="F:hydrolase activity, acting on ester bonds"/>
    <property type="evidence" value="ECO:0007669"/>
    <property type="project" value="TreeGrafter"/>
</dbReference>
<sequence>MKKSLFISLTLLFGLLVGCSAQSLDKEGAGKQQRLTLNSNILGESREVLLRLPKHWDARHSESFARYVILDAEQQFEHLAPMLDYLASGVNPAIPEGVIVGIINRNRIRDFTPVKLETLPGGRPAGPLYQQSGNAGAFLDFLNQELHPWLNARLGQPGPTVLIGHSFGGLLALEALRRQQPMFNAYLVLDASLWYDSPTYADELEQALTQGKLTGKPLYMAISNQATTPGLGRNDYHKQRNLALAKHLSALPSQQLIFHSEFFSDEDHHSLPHIGVYQGIRWLMHSQQLDIFAEDFSVTEVVSRFKHLSESQGIEIKPQYHALKGLQRQAQRQKLAQQQRILTQLIEHYYPGFTLE</sequence>
<dbReference type="InterPro" id="IPR052558">
    <property type="entry name" value="Siderophore_Hydrolase_D"/>
</dbReference>
<accession>A0A1S6Q8M1</accession>
<dbReference type="AlphaFoldDB" id="A0A1S6Q8M1"/>
<dbReference type="SUPFAM" id="SSF53474">
    <property type="entry name" value="alpha/beta-Hydrolases"/>
    <property type="match status" value="1"/>
</dbReference>
<organism evidence="4">
    <name type="scientific">Shewanella algae</name>
    <dbReference type="NCBI Taxonomy" id="38313"/>
    <lineage>
        <taxon>Bacteria</taxon>
        <taxon>Pseudomonadati</taxon>
        <taxon>Pseudomonadota</taxon>
        <taxon>Gammaproteobacteria</taxon>
        <taxon>Alteromonadales</taxon>
        <taxon>Shewanellaceae</taxon>
        <taxon>Shewanella</taxon>
    </lineage>
</organism>